<gene>
    <name evidence="1" type="ORF">BAZO_06159</name>
</gene>
<proteinExistence type="predicted"/>
<keyword evidence="2" id="KW-1185">Reference proteome</keyword>
<dbReference type="RefSeq" id="WP_003330451.1">
    <property type="nucleotide sequence ID" value="NZ_AJLR01000042.1"/>
</dbReference>
<reference evidence="1 2" key="1">
    <citation type="journal article" date="2012" name="Front. Microbiol.">
        <title>Redundancy and modularity in membrane-associated dissimilatory nitrate reduction in Bacillus.</title>
        <authorList>
            <person name="Heylen K."/>
            <person name="Keltjens J."/>
        </authorList>
    </citation>
    <scope>NUCLEOTIDE SEQUENCE [LARGE SCALE GENOMIC DNA]</scope>
    <source>
        <strain evidence="1 2">LMG 9581</strain>
    </source>
</reference>
<dbReference type="STRING" id="1131731.BAZO_06159"/>
<dbReference type="Gene3D" id="2.160.20.110">
    <property type="match status" value="1"/>
</dbReference>
<dbReference type="EMBL" id="AJLR01000042">
    <property type="protein sequence ID" value="EKN68078.1"/>
    <property type="molecule type" value="Genomic_DNA"/>
</dbReference>
<comment type="caution">
    <text evidence="1">The sequence shown here is derived from an EMBL/GenBank/DDBJ whole genome shotgun (WGS) entry which is preliminary data.</text>
</comment>
<dbReference type="Proteomes" id="UP000006315">
    <property type="component" value="Unassembled WGS sequence"/>
</dbReference>
<evidence type="ECO:0000313" key="2">
    <source>
        <dbReference type="Proteomes" id="UP000006315"/>
    </source>
</evidence>
<protein>
    <recommendedName>
        <fullName evidence="3">GLUG domain-containing protein</fullName>
    </recommendedName>
</protein>
<sequence length="362" mass="39131">MPIINIGSAQEWNDFASSDIGSTYSTDANELYTLNITSDIDFSGVELVPILFNSAPTGKATPAKLVINGNGHTIKNISLPLNTFEKSTGILYILRINVQIDFTIRDLRVLNIDMRTSSICSPFFISSFSKGGKLYNVHTHGKLEGSYVGGIIYLDSSGNIGSFVKDCTTNIQAKASSMFAGICIAGNTGNYPAEIINCHTYGTVELSGNRFYGICNYGRCYSCSSHFHLKGTAVSGMSFLVMGIADGTSTDCYATGLYELTDLYPVYGISSGSIRCYCTTTFNGGGTVYPIGDTPVYSVSLSPSIKAVTINDWGASTEPSSCYGLDTQERITPNPGRKFSKTVSLSEAMTRDFYKSKLKWDI</sequence>
<evidence type="ECO:0008006" key="3">
    <source>
        <dbReference type="Google" id="ProtNLM"/>
    </source>
</evidence>
<organism evidence="1 2">
    <name type="scientific">Schinkia azotoformans LMG 9581</name>
    <dbReference type="NCBI Taxonomy" id="1131731"/>
    <lineage>
        <taxon>Bacteria</taxon>
        <taxon>Bacillati</taxon>
        <taxon>Bacillota</taxon>
        <taxon>Bacilli</taxon>
        <taxon>Bacillales</taxon>
        <taxon>Bacillaceae</taxon>
        <taxon>Calidifontibacillus/Schinkia group</taxon>
        <taxon>Schinkia</taxon>
    </lineage>
</organism>
<dbReference type="AlphaFoldDB" id="K6DJ06"/>
<name>K6DJ06_SCHAZ</name>
<dbReference type="PATRIC" id="fig|1131731.3.peg.1282"/>
<evidence type="ECO:0000313" key="1">
    <source>
        <dbReference type="EMBL" id="EKN68078.1"/>
    </source>
</evidence>
<accession>K6DJ06</accession>